<keyword evidence="5" id="KW-1185">Reference proteome</keyword>
<feature type="compositionally biased region" description="Basic and acidic residues" evidence="3">
    <location>
        <begin position="7"/>
        <end position="16"/>
    </location>
</feature>
<name>A0ABY1LKP3_9MICO</name>
<keyword evidence="2" id="KW-0067">ATP-binding</keyword>
<dbReference type="Proteomes" id="UP000190827">
    <property type="component" value="Unassembled WGS sequence"/>
</dbReference>
<evidence type="ECO:0000256" key="1">
    <source>
        <dbReference type="ARBA" id="ARBA00022741"/>
    </source>
</evidence>
<organism evidence="4 5">
    <name type="scientific">Plantibacter cousiniae</name>
    <name type="common">nom. nud.</name>
    <dbReference type="NCBI Taxonomy" id="199709"/>
    <lineage>
        <taxon>Bacteria</taxon>
        <taxon>Bacillati</taxon>
        <taxon>Actinomycetota</taxon>
        <taxon>Actinomycetes</taxon>
        <taxon>Micrococcales</taxon>
        <taxon>Microbacteriaceae</taxon>
        <taxon>Plantibacter</taxon>
    </lineage>
</organism>
<accession>A0ABY1LKP3</accession>
<dbReference type="PANTHER" id="PTHR12169:SF6">
    <property type="entry name" value="AFG1-LIKE ATPASE"/>
    <property type="match status" value="1"/>
</dbReference>
<evidence type="ECO:0000256" key="3">
    <source>
        <dbReference type="SAM" id="MobiDB-lite"/>
    </source>
</evidence>
<protein>
    <submittedName>
        <fullName evidence="4">Cell division protein ZapE</fullName>
    </submittedName>
</protein>
<feature type="compositionally biased region" description="Low complexity" evidence="3">
    <location>
        <begin position="17"/>
        <end position="26"/>
    </location>
</feature>
<evidence type="ECO:0000313" key="5">
    <source>
        <dbReference type="Proteomes" id="UP000190827"/>
    </source>
</evidence>
<keyword evidence="4" id="KW-0131">Cell cycle</keyword>
<evidence type="ECO:0000256" key="2">
    <source>
        <dbReference type="ARBA" id="ARBA00022840"/>
    </source>
</evidence>
<feature type="region of interest" description="Disordered" evidence="3">
    <location>
        <begin position="1"/>
        <end position="31"/>
    </location>
</feature>
<sequence>MVNGRGRRADGYDRAVDTTATETTDPAPIPPDDTLLSAVESAAADAGFTLEPEQLEVARRLASLRIGEDRPGHLYLWGAAGRGKTWLLDAFFEALPTHRRRRVHFHSFFRGLHAAIHRVRTEAADAARATGEPGAGSRAAAGAVTNAVEQAVDELLDEVDVVLFDEFQVHDPGDGALMIRLLDALFARQVTLLTSSNSAPQDLLPDPAHHHIFEPGIALIEANMQVLELAGSTDHRRSSPVRHGDGFARGSWSIAGESADAHLAALGLHRPGPGEATTLTISGHTFQAAAARDGVLWFASAELIERPTSVGDYLAWAADDGRWVLDALPESHALTREARARFVHLVDALCDLGVELHVVAATDQETFMTDPALGPGGFARDAVRTRSRLALLREIH</sequence>
<gene>
    <name evidence="4" type="ORF">SAMN06295973_1121</name>
</gene>
<dbReference type="Gene3D" id="3.40.50.300">
    <property type="entry name" value="P-loop containing nucleotide triphosphate hydrolases"/>
    <property type="match status" value="1"/>
</dbReference>
<dbReference type="PANTHER" id="PTHR12169">
    <property type="entry name" value="ATPASE N2B"/>
    <property type="match status" value="1"/>
</dbReference>
<dbReference type="Pfam" id="PF03969">
    <property type="entry name" value="AFG1_ATPase"/>
    <property type="match status" value="1"/>
</dbReference>
<dbReference type="SUPFAM" id="SSF52540">
    <property type="entry name" value="P-loop containing nucleoside triphosphate hydrolases"/>
    <property type="match status" value="1"/>
</dbReference>
<keyword evidence="4" id="KW-0132">Cell division</keyword>
<keyword evidence="1" id="KW-0547">Nucleotide-binding</keyword>
<dbReference type="EMBL" id="FUZO01000001">
    <property type="protein sequence ID" value="SKC45771.1"/>
    <property type="molecule type" value="Genomic_DNA"/>
</dbReference>
<reference evidence="4 5" key="1">
    <citation type="submission" date="2017-02" db="EMBL/GenBank/DDBJ databases">
        <authorList>
            <person name="Varghese N."/>
            <person name="Submissions S."/>
        </authorList>
    </citation>
    <scope>NUCLEOTIDE SEQUENCE [LARGE SCALE GENOMIC DNA]</scope>
    <source>
        <strain evidence="4 5">VKM Ac-1787</strain>
    </source>
</reference>
<dbReference type="InterPro" id="IPR027417">
    <property type="entry name" value="P-loop_NTPase"/>
</dbReference>
<dbReference type="InterPro" id="IPR005654">
    <property type="entry name" value="ATPase_AFG1-like"/>
</dbReference>
<dbReference type="GO" id="GO:0051301">
    <property type="term" value="P:cell division"/>
    <property type="evidence" value="ECO:0007669"/>
    <property type="project" value="UniProtKB-KW"/>
</dbReference>
<comment type="caution">
    <text evidence="4">The sequence shown here is derived from an EMBL/GenBank/DDBJ whole genome shotgun (WGS) entry which is preliminary data.</text>
</comment>
<dbReference type="NCBIfam" id="NF040713">
    <property type="entry name" value="ZapE"/>
    <property type="match status" value="1"/>
</dbReference>
<evidence type="ECO:0000313" key="4">
    <source>
        <dbReference type="EMBL" id="SKC45771.1"/>
    </source>
</evidence>
<proteinExistence type="predicted"/>